<evidence type="ECO:0000313" key="2">
    <source>
        <dbReference type="EMBL" id="EDP95013.1"/>
    </source>
</evidence>
<dbReference type="RefSeq" id="WP_007092919.1">
    <property type="nucleotide sequence ID" value="NZ_CP142125.1"/>
</dbReference>
<feature type="transmembrane region" description="Helical" evidence="1">
    <location>
        <begin position="113"/>
        <end position="136"/>
    </location>
</feature>
<name>A9E6D0_9FLAO</name>
<dbReference type="EMBL" id="ABIB01000011">
    <property type="protein sequence ID" value="EDP95013.1"/>
    <property type="molecule type" value="Genomic_DNA"/>
</dbReference>
<keyword evidence="1" id="KW-0812">Transmembrane</keyword>
<evidence type="ECO:0000256" key="1">
    <source>
        <dbReference type="SAM" id="Phobius"/>
    </source>
</evidence>
<sequence length="158" mass="18510">MKFFPTTERSFRLIDTQSKTIDRLKRRTDPSEKLTFKYTDRSFRGMITENKFKLISSAIRKNVFCVMKGEINDKTGYVCVEIHKAFKVLLSIILCFPMVGITIAILVDKEKFHPVLILVAILQFLMIRYIFIAFAFKYASGYSMNRLRDVLDVEFINK</sequence>
<dbReference type="eggNOG" id="ENOG5032T7M">
    <property type="taxonomic scope" value="Bacteria"/>
</dbReference>
<dbReference type="OrthoDB" id="1431520at2"/>
<feature type="transmembrane region" description="Helical" evidence="1">
    <location>
        <begin position="88"/>
        <end position="107"/>
    </location>
</feature>
<keyword evidence="1" id="KW-0472">Membrane</keyword>
<dbReference type="Proteomes" id="UP000002945">
    <property type="component" value="Unassembled WGS sequence"/>
</dbReference>
<protein>
    <submittedName>
        <fullName evidence="2">Uncharacterized protein</fullName>
    </submittedName>
</protein>
<gene>
    <name evidence="2" type="ORF">KAOT1_01719</name>
</gene>
<evidence type="ECO:0000313" key="3">
    <source>
        <dbReference type="Proteomes" id="UP000002945"/>
    </source>
</evidence>
<reference evidence="2 3" key="1">
    <citation type="journal article" date="2011" name="J. Bacteriol.">
        <title>Genome sequence of the algicidal bacterium Kordia algicida OT-1.</title>
        <authorList>
            <person name="Lee H.S."/>
            <person name="Kang S.G."/>
            <person name="Kwon K.K."/>
            <person name="Lee J.H."/>
            <person name="Kim S.J."/>
        </authorList>
    </citation>
    <scope>NUCLEOTIDE SEQUENCE [LARGE SCALE GENOMIC DNA]</scope>
    <source>
        <strain evidence="2 3">OT-1</strain>
    </source>
</reference>
<keyword evidence="1" id="KW-1133">Transmembrane helix</keyword>
<proteinExistence type="predicted"/>
<comment type="caution">
    <text evidence="2">The sequence shown here is derived from an EMBL/GenBank/DDBJ whole genome shotgun (WGS) entry which is preliminary data.</text>
</comment>
<accession>A9E6D0</accession>
<organism evidence="2 3">
    <name type="scientific">Kordia algicida OT-1</name>
    <dbReference type="NCBI Taxonomy" id="391587"/>
    <lineage>
        <taxon>Bacteria</taxon>
        <taxon>Pseudomonadati</taxon>
        <taxon>Bacteroidota</taxon>
        <taxon>Flavobacteriia</taxon>
        <taxon>Flavobacteriales</taxon>
        <taxon>Flavobacteriaceae</taxon>
        <taxon>Kordia</taxon>
    </lineage>
</organism>
<dbReference type="AlphaFoldDB" id="A9E6D0"/>
<dbReference type="HOGENOM" id="CLU_1584138_0_0_10"/>
<keyword evidence="3" id="KW-1185">Reference proteome</keyword>